<keyword evidence="4 6" id="KW-1133">Transmembrane helix</keyword>
<dbReference type="GO" id="GO:0043190">
    <property type="term" value="C:ATP-binding cassette (ABC) transporter complex"/>
    <property type="evidence" value="ECO:0007669"/>
    <property type="project" value="TreeGrafter"/>
</dbReference>
<reference evidence="7 8" key="1">
    <citation type="submission" date="2017-02" db="EMBL/GenBank/DDBJ databases">
        <title>Delving into the versatile metabolic prowess of the omnipresent phylum Bacteroidetes.</title>
        <authorList>
            <person name="Nobu M.K."/>
            <person name="Mei R."/>
            <person name="Narihiro T."/>
            <person name="Kuroda K."/>
            <person name="Liu W.-T."/>
        </authorList>
    </citation>
    <scope>NUCLEOTIDE SEQUENCE [LARGE SCALE GENOMIC DNA]</scope>
    <source>
        <strain evidence="7">ADurb.Bin417</strain>
    </source>
</reference>
<dbReference type="EMBL" id="MWAK01000037">
    <property type="protein sequence ID" value="OPZ93226.1"/>
    <property type="molecule type" value="Genomic_DNA"/>
</dbReference>
<feature type="transmembrane region" description="Helical" evidence="6">
    <location>
        <begin position="259"/>
        <end position="276"/>
    </location>
</feature>
<feature type="transmembrane region" description="Helical" evidence="6">
    <location>
        <begin position="234"/>
        <end position="252"/>
    </location>
</feature>
<evidence type="ECO:0000256" key="2">
    <source>
        <dbReference type="ARBA" id="ARBA00022475"/>
    </source>
</evidence>
<evidence type="ECO:0000256" key="1">
    <source>
        <dbReference type="ARBA" id="ARBA00004651"/>
    </source>
</evidence>
<keyword evidence="2" id="KW-1003">Cell membrane</keyword>
<dbReference type="PANTHER" id="PTHR33529:SF6">
    <property type="entry name" value="YJGP_YJGQ FAMILY PERMEASE"/>
    <property type="match status" value="1"/>
</dbReference>
<proteinExistence type="predicted"/>
<accession>A0A1V5MJ61</accession>
<evidence type="ECO:0000256" key="3">
    <source>
        <dbReference type="ARBA" id="ARBA00022692"/>
    </source>
</evidence>
<dbReference type="Pfam" id="PF03739">
    <property type="entry name" value="LptF_LptG"/>
    <property type="match status" value="1"/>
</dbReference>
<keyword evidence="3 6" id="KW-0812">Transmembrane</keyword>
<organism evidence="7 8">
    <name type="scientific">candidate division TA06 bacterium ADurb.Bin417</name>
    <dbReference type="NCBI Taxonomy" id="1852828"/>
    <lineage>
        <taxon>Bacteria</taxon>
        <taxon>Bacteria division TA06</taxon>
    </lineage>
</organism>
<comment type="subcellular location">
    <subcellularLocation>
        <location evidence="1">Cell membrane</location>
        <topology evidence="1">Multi-pass membrane protein</topology>
    </subcellularLocation>
</comment>
<evidence type="ECO:0000313" key="7">
    <source>
        <dbReference type="EMBL" id="OPZ93226.1"/>
    </source>
</evidence>
<sequence>MVDDLADYLRDGYTLAATLRAFLWMVPAIFVQFSPLAVLITVLVVLGNMSRKQEIMILEGAGLHPFRFLVPFLVLGVPLSLACLAVNEGLVPKSLAQIRSQPVLARPTLALPDLFLYAENYQVRERAFTQINLLRFGPGGALEEMVKARRARVGKGGWDFEAGTRLTFAPEGGVVEETPFETRRLDLDLNVQQLDSLLRPVEVLSLRQLSDYLRRLAPADLAPATIRTAYYGRLSYPALNLILVLLALPLLLGRHLNRAFLILIGIVLAILTYWLYSFCLALGKQASLPPLLAAFLPHLIISAAAFLYAWLSVFSRNLFRRRSAVCPVRPDSGKI</sequence>
<dbReference type="InterPro" id="IPR005495">
    <property type="entry name" value="LptG/LptF_permease"/>
</dbReference>
<evidence type="ECO:0000313" key="8">
    <source>
        <dbReference type="Proteomes" id="UP000485484"/>
    </source>
</evidence>
<evidence type="ECO:0000256" key="4">
    <source>
        <dbReference type="ARBA" id="ARBA00022989"/>
    </source>
</evidence>
<dbReference type="GO" id="GO:0015920">
    <property type="term" value="P:lipopolysaccharide transport"/>
    <property type="evidence" value="ECO:0007669"/>
    <property type="project" value="TreeGrafter"/>
</dbReference>
<gene>
    <name evidence="7" type="ORF">BWY73_00434</name>
</gene>
<keyword evidence="5 6" id="KW-0472">Membrane</keyword>
<dbReference type="AlphaFoldDB" id="A0A1V5MJ61"/>
<feature type="transmembrane region" description="Helical" evidence="6">
    <location>
        <begin position="22"/>
        <end position="47"/>
    </location>
</feature>
<dbReference type="Proteomes" id="UP000485484">
    <property type="component" value="Unassembled WGS sequence"/>
</dbReference>
<feature type="transmembrane region" description="Helical" evidence="6">
    <location>
        <begin position="288"/>
        <end position="311"/>
    </location>
</feature>
<comment type="caution">
    <text evidence="7">The sequence shown here is derived from an EMBL/GenBank/DDBJ whole genome shotgun (WGS) entry which is preliminary data.</text>
</comment>
<feature type="transmembrane region" description="Helical" evidence="6">
    <location>
        <begin position="68"/>
        <end position="87"/>
    </location>
</feature>
<evidence type="ECO:0000256" key="5">
    <source>
        <dbReference type="ARBA" id="ARBA00023136"/>
    </source>
</evidence>
<dbReference type="PANTHER" id="PTHR33529">
    <property type="entry name" value="SLR0882 PROTEIN-RELATED"/>
    <property type="match status" value="1"/>
</dbReference>
<protein>
    <submittedName>
        <fullName evidence="7">Putative permease YjgP/YjgQ family protein</fullName>
    </submittedName>
</protein>
<name>A0A1V5MJ61_UNCT6</name>
<evidence type="ECO:0000256" key="6">
    <source>
        <dbReference type="SAM" id="Phobius"/>
    </source>
</evidence>